<proteinExistence type="predicted"/>
<reference evidence="1" key="2">
    <citation type="journal article" date="2015" name="Data Brief">
        <title>Shoot transcriptome of the giant reed, Arundo donax.</title>
        <authorList>
            <person name="Barrero R.A."/>
            <person name="Guerrero F.D."/>
            <person name="Moolhuijzen P."/>
            <person name="Goolsby J.A."/>
            <person name="Tidwell J."/>
            <person name="Bellgard S.E."/>
            <person name="Bellgard M.I."/>
        </authorList>
    </citation>
    <scope>NUCLEOTIDE SEQUENCE</scope>
    <source>
        <tissue evidence="1">Shoot tissue taken approximately 20 cm above the soil surface</tissue>
    </source>
</reference>
<reference evidence="1" key="1">
    <citation type="submission" date="2014-09" db="EMBL/GenBank/DDBJ databases">
        <authorList>
            <person name="Magalhaes I.L.F."/>
            <person name="Oliveira U."/>
            <person name="Santos F.R."/>
            <person name="Vidigal T.H.D.A."/>
            <person name="Brescovit A.D."/>
            <person name="Santos A.J."/>
        </authorList>
    </citation>
    <scope>NUCLEOTIDE SEQUENCE</scope>
    <source>
        <tissue evidence="1">Shoot tissue taken approximately 20 cm above the soil surface</tissue>
    </source>
</reference>
<dbReference type="EMBL" id="GBRH01234124">
    <property type="protein sequence ID" value="JAD63771.1"/>
    <property type="molecule type" value="Transcribed_RNA"/>
</dbReference>
<evidence type="ECO:0000313" key="1">
    <source>
        <dbReference type="EMBL" id="JAD63771.1"/>
    </source>
</evidence>
<sequence length="28" mass="3274">MWNLETMEGQRSERTISVVSLVRHITEA</sequence>
<protein>
    <submittedName>
        <fullName evidence="1">Uncharacterized protein</fullName>
    </submittedName>
</protein>
<accession>A0A0A9BK60</accession>
<organism evidence="1">
    <name type="scientific">Arundo donax</name>
    <name type="common">Giant reed</name>
    <name type="synonym">Donax arundinaceus</name>
    <dbReference type="NCBI Taxonomy" id="35708"/>
    <lineage>
        <taxon>Eukaryota</taxon>
        <taxon>Viridiplantae</taxon>
        <taxon>Streptophyta</taxon>
        <taxon>Embryophyta</taxon>
        <taxon>Tracheophyta</taxon>
        <taxon>Spermatophyta</taxon>
        <taxon>Magnoliopsida</taxon>
        <taxon>Liliopsida</taxon>
        <taxon>Poales</taxon>
        <taxon>Poaceae</taxon>
        <taxon>PACMAD clade</taxon>
        <taxon>Arundinoideae</taxon>
        <taxon>Arundineae</taxon>
        <taxon>Arundo</taxon>
    </lineage>
</organism>
<name>A0A0A9BK60_ARUDO</name>
<dbReference type="AlphaFoldDB" id="A0A0A9BK60"/>